<keyword evidence="2" id="KW-1133">Transmembrane helix</keyword>
<dbReference type="Proteomes" id="UP000237881">
    <property type="component" value="Unassembled WGS sequence"/>
</dbReference>
<reference evidence="3 4" key="1">
    <citation type="submission" date="2018-02" db="EMBL/GenBank/DDBJ databases">
        <title>Bacteriophage NCPPB3778 and a type I-E CRISPR drive the evolution of the US Biological Select Agent, Rathayibacter toxicus.</title>
        <authorList>
            <person name="Davis E.W.II."/>
            <person name="Tabima J.F."/>
            <person name="Weisberg A.J."/>
            <person name="Lopes L.D."/>
            <person name="Wiseman M.S."/>
            <person name="Wiseman M.S."/>
            <person name="Pupko T."/>
            <person name="Belcher M.S."/>
            <person name="Sechler A.J."/>
            <person name="Tancos M.A."/>
            <person name="Schroeder B.K."/>
            <person name="Murray T.D."/>
            <person name="Luster D.G."/>
            <person name="Schneider W.L."/>
            <person name="Rogers E."/>
            <person name="Andreote F.D."/>
            <person name="Grunwald N.J."/>
            <person name="Putnam M.L."/>
            <person name="Chang J.H."/>
        </authorList>
    </citation>
    <scope>NUCLEOTIDE SEQUENCE [LARGE SCALE GENOMIC DNA]</scope>
    <source>
        <strain evidence="3 4">AY1I9</strain>
    </source>
</reference>
<evidence type="ECO:0000256" key="2">
    <source>
        <dbReference type="SAM" id="Phobius"/>
    </source>
</evidence>
<keyword evidence="2" id="KW-0472">Membrane</keyword>
<feature type="region of interest" description="Disordered" evidence="1">
    <location>
        <begin position="1"/>
        <end position="20"/>
    </location>
</feature>
<evidence type="ECO:0000313" key="4">
    <source>
        <dbReference type="Proteomes" id="UP000237881"/>
    </source>
</evidence>
<dbReference type="RefSeq" id="WP_104262194.1">
    <property type="nucleotide sequence ID" value="NZ_PSUL01000045.1"/>
</dbReference>
<name>A0ABD6W6D9_RATRA</name>
<evidence type="ECO:0000256" key="1">
    <source>
        <dbReference type="SAM" id="MobiDB-lite"/>
    </source>
</evidence>
<protein>
    <submittedName>
        <fullName evidence="3">Uncharacterized protein</fullName>
    </submittedName>
</protein>
<accession>A0ABD6W6D9</accession>
<feature type="transmembrane region" description="Helical" evidence="2">
    <location>
        <begin position="76"/>
        <end position="95"/>
    </location>
</feature>
<organism evidence="3 4">
    <name type="scientific">Rathayibacter rathayi</name>
    <name type="common">Corynebacterium rathayi</name>
    <dbReference type="NCBI Taxonomy" id="33887"/>
    <lineage>
        <taxon>Bacteria</taxon>
        <taxon>Bacillati</taxon>
        <taxon>Actinomycetota</taxon>
        <taxon>Actinomycetes</taxon>
        <taxon>Micrococcales</taxon>
        <taxon>Microbacteriaceae</taxon>
        <taxon>Rathayibacter</taxon>
    </lineage>
</organism>
<dbReference type="AlphaFoldDB" id="A0ABD6W6D9"/>
<comment type="caution">
    <text evidence="3">The sequence shown here is derived from an EMBL/GenBank/DDBJ whole genome shotgun (WGS) entry which is preliminary data.</text>
</comment>
<gene>
    <name evidence="3" type="ORF">C5C04_13385</name>
</gene>
<evidence type="ECO:0000313" key="3">
    <source>
        <dbReference type="EMBL" id="PPF10355.1"/>
    </source>
</evidence>
<sequence length="229" mass="24460">MDDRGRDELAELRRRAYGRRPDIDRDPLARARLVALEAGARPVAHEAAPPDVAAPAVEQPDSEHTPAPRSARARTVLGWTTALLLTAAVAATLFVTRAPEPPGREIAVLPLTNGTDIPGWEGLGFDGSVTTEDFGGLTVVRQSRPGDAGLTVVRQRRSPSTGSCLYIVRTVDPQDGPFFQGCTAGAFPAVAQFTVTSEAPEALRERFPVGTGLRFSLEGDEVRVRADTP</sequence>
<proteinExistence type="predicted"/>
<feature type="region of interest" description="Disordered" evidence="1">
    <location>
        <begin position="42"/>
        <end position="72"/>
    </location>
</feature>
<dbReference type="EMBL" id="PSUL01000045">
    <property type="protein sequence ID" value="PPF10355.1"/>
    <property type="molecule type" value="Genomic_DNA"/>
</dbReference>
<keyword evidence="2" id="KW-0812">Transmembrane</keyword>
<feature type="compositionally biased region" description="Low complexity" evidence="1">
    <location>
        <begin position="45"/>
        <end position="59"/>
    </location>
</feature>